<comment type="caution">
    <text evidence="1">The sequence shown here is derived from an EMBL/GenBank/DDBJ whole genome shotgun (WGS) entry which is preliminary data.</text>
</comment>
<reference evidence="1 2" key="1">
    <citation type="submission" date="2018-08" db="EMBL/GenBank/DDBJ databases">
        <title>Chitinophagaceae sp. K23C18032701, a novel bacterium isolated from forest soil.</title>
        <authorList>
            <person name="Wang C."/>
        </authorList>
    </citation>
    <scope>NUCLEOTIDE SEQUENCE [LARGE SCALE GENOMIC DNA]</scope>
    <source>
        <strain evidence="1 2">K23C18032701</strain>
    </source>
</reference>
<gene>
    <name evidence="1" type="ORF">DXN05_16700</name>
</gene>
<proteinExistence type="predicted"/>
<dbReference type="Pfam" id="PF12771">
    <property type="entry name" value="SusD-like_2"/>
    <property type="match status" value="1"/>
</dbReference>
<accession>A0A3E1NGY2</accession>
<dbReference type="SUPFAM" id="SSF48452">
    <property type="entry name" value="TPR-like"/>
    <property type="match status" value="1"/>
</dbReference>
<organism evidence="1 2">
    <name type="scientific">Deminuibacter soli</name>
    <dbReference type="NCBI Taxonomy" id="2291815"/>
    <lineage>
        <taxon>Bacteria</taxon>
        <taxon>Pseudomonadati</taxon>
        <taxon>Bacteroidota</taxon>
        <taxon>Chitinophagia</taxon>
        <taxon>Chitinophagales</taxon>
        <taxon>Chitinophagaceae</taxon>
        <taxon>Deminuibacter</taxon>
    </lineage>
</organism>
<evidence type="ECO:0000313" key="2">
    <source>
        <dbReference type="Proteomes" id="UP000261284"/>
    </source>
</evidence>
<dbReference type="AlphaFoldDB" id="A0A3E1NGY2"/>
<keyword evidence="2" id="KW-1185">Reference proteome</keyword>
<evidence type="ECO:0000313" key="1">
    <source>
        <dbReference type="EMBL" id="RFM27216.1"/>
    </source>
</evidence>
<dbReference type="InterPro" id="IPR041662">
    <property type="entry name" value="SusD-like_2"/>
</dbReference>
<dbReference type="Gene3D" id="1.25.40.390">
    <property type="match status" value="1"/>
</dbReference>
<protein>
    <submittedName>
        <fullName evidence="1">SusD/RagB family nutrient-binding outer membrane lipoprotein</fullName>
    </submittedName>
</protein>
<dbReference type="Proteomes" id="UP000261284">
    <property type="component" value="Unassembled WGS sequence"/>
</dbReference>
<keyword evidence="1" id="KW-0449">Lipoprotein</keyword>
<dbReference type="EMBL" id="QTJU01000006">
    <property type="protein sequence ID" value="RFM27216.1"/>
    <property type="molecule type" value="Genomic_DNA"/>
</dbReference>
<name>A0A3E1NGY2_9BACT</name>
<dbReference type="InterPro" id="IPR011990">
    <property type="entry name" value="TPR-like_helical_dom_sf"/>
</dbReference>
<sequence length="577" mass="64180">MGYGLWQPACACKHQYWFKNILLTAIKTCNMFNRNSTTYILAAALAISLLDTACSKKIDEAYLNPNAQVVEPIEQLLPSVIANFTAGSSAANSGNGTAGDAREIGRYIQYWAQNTNNYQYDRMGGTNGGNGGILGYTWTMHYAAVGQNLNQIINWGSQQQKWDYVGAAWAIRAWSWLTLGDEYGNVILKEAFDNSRTQFDYDSLSMVYDTVRVTAQRALTFLNQAGTGISANLAIGDKYFNNGDLDKWKKFAYGVLARSFHHLSNKSTYQADSVIKYCDLAMSVNNDNCIQTFENSNVSGTMNYFGPTRGNVGSIRQTVFIADLLSGNNPLFPGIQDPRIYYLIRENANGTFKGISPVKGAAASTGLATNDLPTNFWGSTYTSTTATDDKNARFIFRNQAPFPVMTACEMQFIKAEAQFIKGDKAGALATYRNAIQLHIDMLKNDYATNVPANGLITDAAENAYLNNTAIVPETADKLTLSHIMLQKYIALYGWNAHETWVDMRRYHYIDKDANGNQVYTGWVPLAVTDIYPDNNGKYVYRARPQNTSEYLYNIIAVTAMGGTATDYCTHECWFSMK</sequence>